<dbReference type="EMBL" id="UINC01184754">
    <property type="protein sequence ID" value="SVD96109.1"/>
    <property type="molecule type" value="Genomic_DNA"/>
</dbReference>
<evidence type="ECO:0008006" key="2">
    <source>
        <dbReference type="Google" id="ProtNLM"/>
    </source>
</evidence>
<organism evidence="1">
    <name type="scientific">marine metagenome</name>
    <dbReference type="NCBI Taxonomy" id="408172"/>
    <lineage>
        <taxon>unclassified sequences</taxon>
        <taxon>metagenomes</taxon>
        <taxon>ecological metagenomes</taxon>
    </lineage>
</organism>
<feature type="non-terminal residue" evidence="1">
    <location>
        <position position="134"/>
    </location>
</feature>
<dbReference type="AlphaFoldDB" id="A0A382ZLJ0"/>
<dbReference type="SUPFAM" id="SSF53328">
    <property type="entry name" value="Formyltransferase"/>
    <property type="match status" value="1"/>
</dbReference>
<dbReference type="InterPro" id="IPR036477">
    <property type="entry name" value="Formyl_transf_N_sf"/>
</dbReference>
<gene>
    <name evidence="1" type="ORF">METZ01_LOCUS448963</name>
</gene>
<evidence type="ECO:0000313" key="1">
    <source>
        <dbReference type="EMBL" id="SVD96109.1"/>
    </source>
</evidence>
<name>A0A382ZLJ0_9ZZZZ</name>
<sequence length="134" mass="15141">MNIYGLCTLEHGIATLEFMDGRVPLRGIIGLSERKATDAVSGYMHLQEYCDQNNLEFISMDNYSFNKEGDKEKLLKLKVDLVFILGWQRLVPDWFIEHCAYGVIGVHGSTQGITAGRGRSPQNWALIMGGRQFE</sequence>
<accession>A0A382ZLJ0</accession>
<proteinExistence type="predicted"/>
<dbReference type="Gene3D" id="3.40.50.170">
    <property type="entry name" value="Formyl transferase, N-terminal domain"/>
    <property type="match status" value="1"/>
</dbReference>
<reference evidence="1" key="1">
    <citation type="submission" date="2018-05" db="EMBL/GenBank/DDBJ databases">
        <authorList>
            <person name="Lanie J.A."/>
            <person name="Ng W.-L."/>
            <person name="Kazmierczak K.M."/>
            <person name="Andrzejewski T.M."/>
            <person name="Davidsen T.M."/>
            <person name="Wayne K.J."/>
            <person name="Tettelin H."/>
            <person name="Glass J.I."/>
            <person name="Rusch D."/>
            <person name="Podicherti R."/>
            <person name="Tsui H.-C.T."/>
            <person name="Winkler M.E."/>
        </authorList>
    </citation>
    <scope>NUCLEOTIDE SEQUENCE</scope>
</reference>
<protein>
    <recommendedName>
        <fullName evidence="2">Formyl transferase N-terminal domain-containing protein</fullName>
    </recommendedName>
</protein>